<keyword evidence="2" id="KW-1185">Reference proteome</keyword>
<accession>A0A811UAS5</accession>
<evidence type="ECO:0000313" key="1">
    <source>
        <dbReference type="EMBL" id="CAD6995979.1"/>
    </source>
</evidence>
<name>A0A811UAS5_CERCA</name>
<sequence>MKSASGADGGGTHIRWTVMPLGSNVCFNFTLKHFVANVRRVSKRACVLLLFTTDAFRKQTETESNQSEMVLNSLLASLVDLTGLFTCTLALACSCGAHSCRHYKQQQQQQQHFTVSNRTNAQ</sequence>
<organism evidence="1 2">
    <name type="scientific">Ceratitis capitata</name>
    <name type="common">Mediterranean fruit fly</name>
    <name type="synonym">Tephritis capitata</name>
    <dbReference type="NCBI Taxonomy" id="7213"/>
    <lineage>
        <taxon>Eukaryota</taxon>
        <taxon>Metazoa</taxon>
        <taxon>Ecdysozoa</taxon>
        <taxon>Arthropoda</taxon>
        <taxon>Hexapoda</taxon>
        <taxon>Insecta</taxon>
        <taxon>Pterygota</taxon>
        <taxon>Neoptera</taxon>
        <taxon>Endopterygota</taxon>
        <taxon>Diptera</taxon>
        <taxon>Brachycera</taxon>
        <taxon>Muscomorpha</taxon>
        <taxon>Tephritoidea</taxon>
        <taxon>Tephritidae</taxon>
        <taxon>Ceratitis</taxon>
        <taxon>Ceratitis</taxon>
    </lineage>
</organism>
<dbReference type="Proteomes" id="UP000606786">
    <property type="component" value="Unassembled WGS sequence"/>
</dbReference>
<dbReference type="EMBL" id="CAJHJT010000001">
    <property type="protein sequence ID" value="CAD6995979.1"/>
    <property type="molecule type" value="Genomic_DNA"/>
</dbReference>
<protein>
    <submittedName>
        <fullName evidence="1">(Mediterranean fruit fly) hypothetical protein</fullName>
    </submittedName>
</protein>
<proteinExistence type="predicted"/>
<reference evidence="1" key="1">
    <citation type="submission" date="2020-11" db="EMBL/GenBank/DDBJ databases">
        <authorList>
            <person name="Whitehead M."/>
        </authorList>
    </citation>
    <scope>NUCLEOTIDE SEQUENCE</scope>
    <source>
        <strain evidence="1">EGII</strain>
    </source>
</reference>
<gene>
    <name evidence="1" type="ORF">CCAP1982_LOCUS4686</name>
</gene>
<evidence type="ECO:0000313" key="2">
    <source>
        <dbReference type="Proteomes" id="UP000606786"/>
    </source>
</evidence>
<comment type="caution">
    <text evidence="1">The sequence shown here is derived from an EMBL/GenBank/DDBJ whole genome shotgun (WGS) entry which is preliminary data.</text>
</comment>
<dbReference type="AlphaFoldDB" id="A0A811UAS5"/>